<name>A0A6C0GQ27_9BACT</name>
<dbReference type="PANTHER" id="PTHR13799:SF14">
    <property type="entry name" value="GTP CYCLOHYDROLASE 1 TYPE 2 HOMOLOG"/>
    <property type="match status" value="1"/>
</dbReference>
<gene>
    <name evidence="4" type="ORF">GXP67_27735</name>
</gene>
<dbReference type="Proteomes" id="UP000480178">
    <property type="component" value="Chromosome"/>
</dbReference>
<accession>A0A6C0GQ27</accession>
<dbReference type="SUPFAM" id="SSF102705">
    <property type="entry name" value="NIF3 (NGG1p interacting factor 3)-like"/>
    <property type="match status" value="1"/>
</dbReference>
<sequence>MSNHHPFFVPANGQGRREFFTTISKAIGSVMLLPMVSNSVQAYSFPPSQSWTVGQIMDMFIKEVPGGTIDKTVDTLKSGSRDIVVTGIITTMFATLEVIQQAIQAKANFIIAHEPTFYNHLDETDWLAQDEVYTFKADLLKKHNIAIWRNHDYVHTFVPDGVKTGVANQLGWQKQYDIKSSIISLLAPMSLKAIISQVKDKLHISQVRYIGDLSKPCRKILLNPGATMGKGPIQAMMREKPDVLLCGEIHEWEVAEYVRDARTKGGNLSLIIMGHSVSEEPGSEFMAGWLREKLPGMKITHIPSNNPLSFM</sequence>
<feature type="binding site" evidence="3">
    <location>
        <position position="279"/>
    </location>
    <ligand>
        <name>a divalent metal cation</name>
        <dbReference type="ChEBI" id="CHEBI:60240"/>
        <label>1</label>
    </ligand>
</feature>
<evidence type="ECO:0000313" key="4">
    <source>
        <dbReference type="EMBL" id="QHT70166.1"/>
    </source>
</evidence>
<evidence type="ECO:0000256" key="2">
    <source>
        <dbReference type="ARBA" id="ARBA00022723"/>
    </source>
</evidence>
<dbReference type="GO" id="GO:0005737">
    <property type="term" value="C:cytoplasm"/>
    <property type="evidence" value="ECO:0007669"/>
    <property type="project" value="TreeGrafter"/>
</dbReference>
<comment type="similarity">
    <text evidence="1">Belongs to the GTP cyclohydrolase I type 2/NIF3 family.</text>
</comment>
<reference evidence="4 5" key="1">
    <citation type="submission" date="2020-01" db="EMBL/GenBank/DDBJ databases">
        <authorList>
            <person name="Kim M.K."/>
        </authorList>
    </citation>
    <scope>NUCLEOTIDE SEQUENCE [LARGE SCALE GENOMIC DNA]</scope>
    <source>
        <strain evidence="4 5">172606-1</strain>
    </source>
</reference>
<dbReference type="KEGG" id="rhoz:GXP67_27735"/>
<dbReference type="Pfam" id="PF01784">
    <property type="entry name" value="DUF34_NIF3"/>
    <property type="match status" value="1"/>
</dbReference>
<dbReference type="Gene3D" id="3.40.1390.30">
    <property type="entry name" value="NIF3 (NGG1p interacting factor 3)-like"/>
    <property type="match status" value="2"/>
</dbReference>
<evidence type="ECO:0000313" key="5">
    <source>
        <dbReference type="Proteomes" id="UP000480178"/>
    </source>
</evidence>
<keyword evidence="2 3" id="KW-0479">Metal-binding</keyword>
<dbReference type="InterPro" id="IPR036069">
    <property type="entry name" value="DUF34/NIF3_sf"/>
</dbReference>
<proteinExistence type="inferred from homology"/>
<dbReference type="PANTHER" id="PTHR13799">
    <property type="entry name" value="NGG1 INTERACTING FACTOR 3"/>
    <property type="match status" value="1"/>
</dbReference>
<dbReference type="RefSeq" id="WP_162446148.1">
    <property type="nucleotide sequence ID" value="NZ_CP048222.1"/>
</dbReference>
<feature type="binding site" evidence="3">
    <location>
        <position position="275"/>
    </location>
    <ligand>
        <name>a divalent metal cation</name>
        <dbReference type="ChEBI" id="CHEBI:60240"/>
        <label>1</label>
    </ligand>
</feature>
<dbReference type="AlphaFoldDB" id="A0A6C0GQ27"/>
<keyword evidence="5" id="KW-1185">Reference proteome</keyword>
<feature type="binding site" evidence="3">
    <location>
        <position position="113"/>
    </location>
    <ligand>
        <name>a divalent metal cation</name>
        <dbReference type="ChEBI" id="CHEBI:60240"/>
        <label>1</label>
    </ligand>
</feature>
<dbReference type="GO" id="GO:0046872">
    <property type="term" value="F:metal ion binding"/>
    <property type="evidence" value="ECO:0007669"/>
    <property type="project" value="UniProtKB-KW"/>
</dbReference>
<evidence type="ECO:0000256" key="1">
    <source>
        <dbReference type="ARBA" id="ARBA00006964"/>
    </source>
</evidence>
<protein>
    <submittedName>
        <fullName evidence="4">NGG1p interacting factor NIF3</fullName>
    </submittedName>
</protein>
<evidence type="ECO:0000256" key="3">
    <source>
        <dbReference type="PIRSR" id="PIRSR602678-1"/>
    </source>
</evidence>
<dbReference type="InterPro" id="IPR002678">
    <property type="entry name" value="DUF34/NIF3"/>
</dbReference>
<organism evidence="4 5">
    <name type="scientific">Rhodocytophaga rosea</name>
    <dbReference type="NCBI Taxonomy" id="2704465"/>
    <lineage>
        <taxon>Bacteria</taxon>
        <taxon>Pseudomonadati</taxon>
        <taxon>Bacteroidota</taxon>
        <taxon>Cytophagia</taxon>
        <taxon>Cytophagales</taxon>
        <taxon>Rhodocytophagaceae</taxon>
        <taxon>Rhodocytophaga</taxon>
    </lineage>
</organism>
<dbReference type="EMBL" id="CP048222">
    <property type="protein sequence ID" value="QHT70166.1"/>
    <property type="molecule type" value="Genomic_DNA"/>
</dbReference>